<organism evidence="4 5">
    <name type="scientific">Blastopirellula marina</name>
    <dbReference type="NCBI Taxonomy" id="124"/>
    <lineage>
        <taxon>Bacteria</taxon>
        <taxon>Pseudomonadati</taxon>
        <taxon>Planctomycetota</taxon>
        <taxon>Planctomycetia</taxon>
        <taxon>Pirellulales</taxon>
        <taxon>Pirellulaceae</taxon>
        <taxon>Blastopirellula</taxon>
    </lineage>
</organism>
<dbReference type="InterPro" id="IPR050921">
    <property type="entry name" value="T4SS_GSP_E_ATPase"/>
</dbReference>
<comment type="caution">
    <text evidence="4">The sequence shown here is derived from an EMBL/GenBank/DDBJ whole genome shotgun (WGS) entry which is preliminary data.</text>
</comment>
<dbReference type="AlphaFoldDB" id="A0A2S8GF35"/>
<proteinExistence type="inferred from homology"/>
<dbReference type="OrthoDB" id="9810761at2"/>
<evidence type="ECO:0000256" key="2">
    <source>
        <dbReference type="SAM" id="MobiDB-lite"/>
    </source>
</evidence>
<protein>
    <submittedName>
        <fullName evidence="4">Pilus assembly protein CpaF</fullName>
    </submittedName>
</protein>
<dbReference type="InterPro" id="IPR001482">
    <property type="entry name" value="T2SS/T4SS_dom"/>
</dbReference>
<feature type="domain" description="Bacterial type II secretion system protein E" evidence="3">
    <location>
        <begin position="85"/>
        <end position="346"/>
    </location>
</feature>
<dbReference type="SUPFAM" id="SSF52540">
    <property type="entry name" value="P-loop containing nucleoside triphosphate hydrolases"/>
    <property type="match status" value="1"/>
</dbReference>
<evidence type="ECO:0000313" key="5">
    <source>
        <dbReference type="Proteomes" id="UP000237819"/>
    </source>
</evidence>
<dbReference type="CDD" id="cd01130">
    <property type="entry name" value="VirB11-like_ATPase"/>
    <property type="match status" value="1"/>
</dbReference>
<feature type="compositionally biased region" description="Acidic residues" evidence="2">
    <location>
        <begin position="465"/>
        <end position="474"/>
    </location>
</feature>
<dbReference type="RefSeq" id="WP_105338297.1">
    <property type="nucleotide sequence ID" value="NZ_PUHZ01000024.1"/>
</dbReference>
<dbReference type="Pfam" id="PF00437">
    <property type="entry name" value="T2SSE"/>
    <property type="match status" value="1"/>
</dbReference>
<dbReference type="EMBL" id="PUHZ01000024">
    <property type="protein sequence ID" value="PQO43085.1"/>
    <property type="molecule type" value="Genomic_DNA"/>
</dbReference>
<evidence type="ECO:0000259" key="3">
    <source>
        <dbReference type="Pfam" id="PF00437"/>
    </source>
</evidence>
<name>A0A2S8GF35_9BACT</name>
<accession>A0A2S8GF35</accession>
<comment type="similarity">
    <text evidence="1">Belongs to the GSP E family.</text>
</comment>
<dbReference type="InterPro" id="IPR027417">
    <property type="entry name" value="P-loop_NTPase"/>
</dbReference>
<dbReference type="PANTHER" id="PTHR30486:SF15">
    <property type="entry name" value="TYPE II_IV SECRETION SYSTEM ATPASE"/>
    <property type="match status" value="1"/>
</dbReference>
<dbReference type="Gene3D" id="3.30.450.380">
    <property type="match status" value="1"/>
</dbReference>
<sequence length="487" mass="54192">MIMPNHAAPDRKIDQAEIEFQRLKTSLHEEMVDSLDLGAVTSRNEDAIRNDIRNLSSKYCQRKNLKLDDPTRRRLEKELDYELFGLGPIEPLMQDPTISDILVNGAREVYIERHGQLELTDVIFADDAHVLRIIQRVVGRVGRRIDEVSPMVDARLPDGSRVNAVVAPLALGGPKLSIRRFGVEHLHLKNLIATSSLTQEMADFLEACVASRISFLISGGTGAGKTTMLNAMSCFIPHDERIVTIEDSAELLLQHPHVLSMETRPANAEGAGAVTQRDLVRNSLRMRPDRIIVGEVRGPEALDMLQAMNTGHEGSLTTIHANDARDALARLEMMVAMTGFELPVKVIRQYVAAGIKLVVHVARLKGGVRRVTRIAEIREVNENGEYVLDDIFGFRQEGLDDNCRAKGRFYATGHSAVCRERFADAGIEFDDSLLRQYESDLVYAKYLNADGEVASASESVSEPVSEPEIDEDAAVDMRDTVDDWEQS</sequence>
<gene>
    <name evidence="4" type="ORF">C5Y93_25580</name>
</gene>
<evidence type="ECO:0000256" key="1">
    <source>
        <dbReference type="ARBA" id="ARBA00006611"/>
    </source>
</evidence>
<evidence type="ECO:0000313" key="4">
    <source>
        <dbReference type="EMBL" id="PQO43085.1"/>
    </source>
</evidence>
<dbReference type="Gene3D" id="3.40.50.300">
    <property type="entry name" value="P-loop containing nucleotide triphosphate hydrolases"/>
    <property type="match status" value="1"/>
</dbReference>
<dbReference type="PANTHER" id="PTHR30486">
    <property type="entry name" value="TWITCHING MOTILITY PROTEIN PILT"/>
    <property type="match status" value="1"/>
</dbReference>
<feature type="compositionally biased region" description="Low complexity" evidence="2">
    <location>
        <begin position="455"/>
        <end position="464"/>
    </location>
</feature>
<feature type="region of interest" description="Disordered" evidence="2">
    <location>
        <begin position="455"/>
        <end position="487"/>
    </location>
</feature>
<dbReference type="GO" id="GO:0016887">
    <property type="term" value="F:ATP hydrolysis activity"/>
    <property type="evidence" value="ECO:0007669"/>
    <property type="project" value="InterPro"/>
</dbReference>
<dbReference type="Proteomes" id="UP000237819">
    <property type="component" value="Unassembled WGS sequence"/>
</dbReference>
<reference evidence="4 5" key="1">
    <citation type="submission" date="2018-02" db="EMBL/GenBank/DDBJ databases">
        <title>Comparative genomes isolates from brazilian mangrove.</title>
        <authorList>
            <person name="Araujo J.E."/>
            <person name="Taketani R.G."/>
            <person name="Silva M.C.P."/>
            <person name="Loureco M.V."/>
            <person name="Andreote F.D."/>
        </authorList>
    </citation>
    <scope>NUCLEOTIDE SEQUENCE [LARGE SCALE GENOMIC DNA]</scope>
    <source>
        <strain evidence="4 5">Nap-Phe MGV</strain>
    </source>
</reference>